<evidence type="ECO:0000259" key="3">
    <source>
        <dbReference type="PROSITE" id="PS50112"/>
    </source>
</evidence>
<evidence type="ECO:0000313" key="5">
    <source>
        <dbReference type="Proteomes" id="UP000266313"/>
    </source>
</evidence>
<dbReference type="KEGG" id="mmai:sS8_3752"/>
<keyword evidence="2" id="KW-0812">Transmembrane</keyword>
<protein>
    <recommendedName>
        <fullName evidence="3">PAS domain-containing protein</fullName>
    </recommendedName>
</protein>
<keyword evidence="2" id="KW-0472">Membrane</keyword>
<evidence type="ECO:0000256" key="1">
    <source>
        <dbReference type="SAM" id="MobiDB-lite"/>
    </source>
</evidence>
<organism evidence="4 5">
    <name type="scientific">Methylocaldum marinum</name>
    <dbReference type="NCBI Taxonomy" id="1432792"/>
    <lineage>
        <taxon>Bacteria</taxon>
        <taxon>Pseudomonadati</taxon>
        <taxon>Pseudomonadota</taxon>
        <taxon>Gammaproteobacteria</taxon>
        <taxon>Methylococcales</taxon>
        <taxon>Methylococcaceae</taxon>
        <taxon>Methylocaldum</taxon>
    </lineage>
</organism>
<dbReference type="SUPFAM" id="SSF55785">
    <property type="entry name" value="PYP-like sensor domain (PAS domain)"/>
    <property type="match status" value="1"/>
</dbReference>
<keyword evidence="5" id="KW-1185">Reference proteome</keyword>
<feature type="region of interest" description="Disordered" evidence="1">
    <location>
        <begin position="139"/>
        <end position="160"/>
    </location>
</feature>
<sequence length="160" mass="16934">MVAPLFLAPAAPTKISGLGVELAVHTILTVLTSLYVFSGWLHPNTAQSTQREHGELLEQRIVGSTRQIAEERGRFESILTNMQDAVWSLSPDGGKVLFVNKAVENIYGCKPEEFCAGAPTSMPYTVSLALTARAAGSTLPDMPLPTSPGIPPASTASPAM</sequence>
<evidence type="ECO:0000256" key="2">
    <source>
        <dbReference type="SAM" id="Phobius"/>
    </source>
</evidence>
<dbReference type="Pfam" id="PF13188">
    <property type="entry name" value="PAS_8"/>
    <property type="match status" value="1"/>
</dbReference>
<reference evidence="4 5" key="1">
    <citation type="submission" date="2016-12" db="EMBL/GenBank/DDBJ databases">
        <title>Genome sequencing of Methylocaldum marinum.</title>
        <authorList>
            <person name="Takeuchi M."/>
            <person name="Kamagata Y."/>
            <person name="Hiraoka S."/>
            <person name="Oshima K."/>
            <person name="Hattori M."/>
            <person name="Iwasaki W."/>
        </authorList>
    </citation>
    <scope>NUCLEOTIDE SEQUENCE [LARGE SCALE GENOMIC DNA]</scope>
    <source>
        <strain evidence="4 5">S8</strain>
    </source>
</reference>
<keyword evidence="2" id="KW-1133">Transmembrane helix</keyword>
<dbReference type="PROSITE" id="PS50112">
    <property type="entry name" value="PAS"/>
    <property type="match status" value="1"/>
</dbReference>
<evidence type="ECO:0000313" key="4">
    <source>
        <dbReference type="EMBL" id="BBA35689.1"/>
    </source>
</evidence>
<dbReference type="InterPro" id="IPR000014">
    <property type="entry name" value="PAS"/>
</dbReference>
<dbReference type="Proteomes" id="UP000266313">
    <property type="component" value="Chromosome"/>
</dbReference>
<accession>A0A250L0W5</accession>
<feature type="transmembrane region" description="Helical" evidence="2">
    <location>
        <begin position="22"/>
        <end position="41"/>
    </location>
</feature>
<feature type="compositionally biased region" description="Pro residues" evidence="1">
    <location>
        <begin position="142"/>
        <end position="151"/>
    </location>
</feature>
<gene>
    <name evidence="4" type="ORF">sS8_3752</name>
</gene>
<dbReference type="Gene3D" id="3.30.450.20">
    <property type="entry name" value="PAS domain"/>
    <property type="match status" value="1"/>
</dbReference>
<dbReference type="CDD" id="cd00130">
    <property type="entry name" value="PAS"/>
    <property type="match status" value="1"/>
</dbReference>
<dbReference type="InterPro" id="IPR035965">
    <property type="entry name" value="PAS-like_dom_sf"/>
</dbReference>
<proteinExistence type="predicted"/>
<dbReference type="AlphaFoldDB" id="A0A250L0W5"/>
<feature type="domain" description="PAS" evidence="3">
    <location>
        <begin position="71"/>
        <end position="114"/>
    </location>
</feature>
<dbReference type="EMBL" id="AP017928">
    <property type="protein sequence ID" value="BBA35689.1"/>
    <property type="molecule type" value="Genomic_DNA"/>
</dbReference>
<name>A0A250L0W5_9GAMM</name>